<proteinExistence type="predicted"/>
<reference evidence="2" key="1">
    <citation type="journal article" date="2014" name="Int. J. Syst. Evol. Microbiol.">
        <title>Complete genome sequence of Corynebacterium casei LMG S-19264T (=DSM 44701T), isolated from a smear-ripened cheese.</title>
        <authorList>
            <consortium name="US DOE Joint Genome Institute (JGI-PGF)"/>
            <person name="Walter F."/>
            <person name="Albersmeier A."/>
            <person name="Kalinowski J."/>
            <person name="Ruckert C."/>
        </authorList>
    </citation>
    <scope>NUCLEOTIDE SEQUENCE</scope>
    <source>
        <strain evidence="2">JCM 4714</strain>
    </source>
</reference>
<organism evidence="2 3">
    <name type="scientific">Streptomyces alanosinicus</name>
    <dbReference type="NCBI Taxonomy" id="68171"/>
    <lineage>
        <taxon>Bacteria</taxon>
        <taxon>Bacillati</taxon>
        <taxon>Actinomycetota</taxon>
        <taxon>Actinomycetes</taxon>
        <taxon>Kitasatosporales</taxon>
        <taxon>Streptomycetaceae</taxon>
        <taxon>Streptomyces</taxon>
    </lineage>
</organism>
<keyword evidence="3" id="KW-1185">Reference proteome</keyword>
<feature type="compositionally biased region" description="Low complexity" evidence="1">
    <location>
        <begin position="29"/>
        <end position="42"/>
    </location>
</feature>
<dbReference type="EMBL" id="BMVG01000031">
    <property type="protein sequence ID" value="GHE12001.1"/>
    <property type="molecule type" value="Genomic_DNA"/>
</dbReference>
<comment type="caution">
    <text evidence="2">The sequence shown here is derived from an EMBL/GenBank/DDBJ whole genome shotgun (WGS) entry which is preliminary data.</text>
</comment>
<evidence type="ECO:0000313" key="3">
    <source>
        <dbReference type="Proteomes" id="UP000655443"/>
    </source>
</evidence>
<accession>A0A919D5K9</accession>
<protein>
    <submittedName>
        <fullName evidence="2">Uncharacterized protein</fullName>
    </submittedName>
</protein>
<gene>
    <name evidence="2" type="ORF">GCM10010339_73760</name>
</gene>
<feature type="region of interest" description="Disordered" evidence="1">
    <location>
        <begin position="1"/>
        <end position="52"/>
    </location>
</feature>
<feature type="compositionally biased region" description="Acidic residues" evidence="1">
    <location>
        <begin position="8"/>
        <end position="18"/>
    </location>
</feature>
<name>A0A919D5K9_9ACTN</name>
<sequence>MLDAGGEPAEEGGAEEDADGHLADDGRLAEAAGGPAAGLAGQHHGGNGDEDE</sequence>
<feature type="compositionally biased region" description="Basic and acidic residues" evidence="1">
    <location>
        <begin position="19"/>
        <end position="28"/>
    </location>
</feature>
<reference evidence="2" key="2">
    <citation type="submission" date="2020-09" db="EMBL/GenBank/DDBJ databases">
        <authorList>
            <person name="Sun Q."/>
            <person name="Ohkuma M."/>
        </authorList>
    </citation>
    <scope>NUCLEOTIDE SEQUENCE</scope>
    <source>
        <strain evidence="2">JCM 4714</strain>
    </source>
</reference>
<dbReference type="Proteomes" id="UP000655443">
    <property type="component" value="Unassembled WGS sequence"/>
</dbReference>
<dbReference type="AlphaFoldDB" id="A0A919D5K9"/>
<evidence type="ECO:0000313" key="2">
    <source>
        <dbReference type="EMBL" id="GHE12001.1"/>
    </source>
</evidence>
<evidence type="ECO:0000256" key="1">
    <source>
        <dbReference type="SAM" id="MobiDB-lite"/>
    </source>
</evidence>